<evidence type="ECO:0000256" key="2">
    <source>
        <dbReference type="SAM" id="Phobius"/>
    </source>
</evidence>
<dbReference type="Proteomes" id="UP000625735">
    <property type="component" value="Unassembled WGS sequence"/>
</dbReference>
<gene>
    <name evidence="3" type="ORF">GCM10011343_02760</name>
</gene>
<evidence type="ECO:0000313" key="4">
    <source>
        <dbReference type="Proteomes" id="UP000625735"/>
    </source>
</evidence>
<feature type="transmembrane region" description="Helical" evidence="2">
    <location>
        <begin position="21"/>
        <end position="43"/>
    </location>
</feature>
<organism evidence="3 4">
    <name type="scientific">Flavobacterium orientale</name>
    <dbReference type="NCBI Taxonomy" id="1756020"/>
    <lineage>
        <taxon>Bacteria</taxon>
        <taxon>Pseudomonadati</taxon>
        <taxon>Bacteroidota</taxon>
        <taxon>Flavobacteriia</taxon>
        <taxon>Flavobacteriales</taxon>
        <taxon>Flavobacteriaceae</taxon>
        <taxon>Flavobacterium</taxon>
    </lineage>
</organism>
<feature type="region of interest" description="Disordered" evidence="1">
    <location>
        <begin position="220"/>
        <end position="255"/>
    </location>
</feature>
<feature type="transmembrane region" description="Helical" evidence="2">
    <location>
        <begin position="49"/>
        <end position="72"/>
    </location>
</feature>
<accession>A0A916XWH1</accession>
<feature type="transmembrane region" description="Helical" evidence="2">
    <location>
        <begin position="124"/>
        <end position="143"/>
    </location>
</feature>
<keyword evidence="2" id="KW-1133">Transmembrane helix</keyword>
<comment type="caution">
    <text evidence="3">The sequence shown here is derived from an EMBL/GenBank/DDBJ whole genome shotgun (WGS) entry which is preliminary data.</text>
</comment>
<feature type="transmembrane region" description="Helical" evidence="2">
    <location>
        <begin position="93"/>
        <end position="112"/>
    </location>
</feature>
<keyword evidence="4" id="KW-1185">Reference proteome</keyword>
<evidence type="ECO:0000313" key="3">
    <source>
        <dbReference type="EMBL" id="GGD15259.1"/>
    </source>
</evidence>
<proteinExistence type="predicted"/>
<keyword evidence="2" id="KW-0472">Membrane</keyword>
<evidence type="ECO:0000256" key="1">
    <source>
        <dbReference type="SAM" id="MobiDB-lite"/>
    </source>
</evidence>
<dbReference type="EMBL" id="BMFG01000001">
    <property type="protein sequence ID" value="GGD15259.1"/>
    <property type="molecule type" value="Genomic_DNA"/>
</dbReference>
<keyword evidence="2" id="KW-0812">Transmembrane</keyword>
<reference evidence="3" key="2">
    <citation type="submission" date="2020-09" db="EMBL/GenBank/DDBJ databases">
        <authorList>
            <person name="Sun Q."/>
            <person name="Zhou Y."/>
        </authorList>
    </citation>
    <scope>NUCLEOTIDE SEQUENCE</scope>
    <source>
        <strain evidence="3">CGMCC 1.12506</strain>
    </source>
</reference>
<feature type="compositionally biased region" description="Basic and acidic residues" evidence="1">
    <location>
        <begin position="220"/>
        <end position="232"/>
    </location>
</feature>
<dbReference type="AlphaFoldDB" id="A0A916XWH1"/>
<protein>
    <submittedName>
        <fullName evidence="3">Uncharacterized protein</fullName>
    </submittedName>
</protein>
<name>A0A916XWH1_9FLAO</name>
<sequence length="255" mass="28400">MSENQNVWKPTEEAKGKAVQLRLFAGLMWLVAIGLQTYTIFFELKKDPITMWLIIVLMTIVLLLSLVGSYLWKKSNRLDPASEKEKVKFFIQNQLGAILGVLAFLPLVILVFTNKNLDGKQKGILGGIAALYMVIAGIGGADFNPPSVEKYTEETGMVEALTGTNNVYWTKSGGRYHIYDDCGYIKNSTEKMNGTVAQSYETKGIDQLCQRCKNQKMKEQNLSEESLLDKVKQLNPSEESNDAPAEETASEKEAA</sequence>
<dbReference type="RefSeq" id="WP_188360709.1">
    <property type="nucleotide sequence ID" value="NZ_BMFG01000001.1"/>
</dbReference>
<reference evidence="3" key="1">
    <citation type="journal article" date="2014" name="Int. J. Syst. Evol. Microbiol.">
        <title>Complete genome sequence of Corynebacterium casei LMG S-19264T (=DSM 44701T), isolated from a smear-ripened cheese.</title>
        <authorList>
            <consortium name="US DOE Joint Genome Institute (JGI-PGF)"/>
            <person name="Walter F."/>
            <person name="Albersmeier A."/>
            <person name="Kalinowski J."/>
            <person name="Ruckert C."/>
        </authorList>
    </citation>
    <scope>NUCLEOTIDE SEQUENCE</scope>
    <source>
        <strain evidence="3">CGMCC 1.12506</strain>
    </source>
</reference>